<evidence type="ECO:0000313" key="1">
    <source>
        <dbReference type="EMBL" id="KAK1414698.1"/>
    </source>
</evidence>
<comment type="caution">
    <text evidence="1">The sequence shown here is derived from an EMBL/GenBank/DDBJ whole genome shotgun (WGS) entry which is preliminary data.</text>
</comment>
<dbReference type="AlphaFoldDB" id="A0AAD8K3N7"/>
<evidence type="ECO:0000313" key="2">
    <source>
        <dbReference type="Proteomes" id="UP001229421"/>
    </source>
</evidence>
<sequence>MVWYTSAKGQIQFWLIWTAELNEPQCCVALAISFALDKIIVYFDVIVDLVYFDVTVDLVHTQKFGCCRWKGKRSKRMYKNKASTTTPQPGNPGHKWAGNELIDSQFDIKFQKNVEKARIYELELDESKVKQFKEANENNYWFEFFIGYASVKHAFSLLCDLYIHMLCDLIIVGGGGYIQGSKCPAAS</sequence>
<reference evidence="1" key="1">
    <citation type="journal article" date="2023" name="bioRxiv">
        <title>Improved chromosome-level genome assembly for marigold (Tagetes erecta).</title>
        <authorList>
            <person name="Jiang F."/>
            <person name="Yuan L."/>
            <person name="Wang S."/>
            <person name="Wang H."/>
            <person name="Xu D."/>
            <person name="Wang A."/>
            <person name="Fan W."/>
        </authorList>
    </citation>
    <scope>NUCLEOTIDE SEQUENCE</scope>
    <source>
        <strain evidence="1">WSJ</strain>
        <tissue evidence="1">Leaf</tissue>
    </source>
</reference>
<gene>
    <name evidence="1" type="ORF">QVD17_30448</name>
</gene>
<protein>
    <submittedName>
        <fullName evidence="1">Uncharacterized protein</fullName>
    </submittedName>
</protein>
<dbReference type="Proteomes" id="UP001229421">
    <property type="component" value="Unassembled WGS sequence"/>
</dbReference>
<dbReference type="EMBL" id="JAUHHV010000008">
    <property type="protein sequence ID" value="KAK1414698.1"/>
    <property type="molecule type" value="Genomic_DNA"/>
</dbReference>
<keyword evidence="2" id="KW-1185">Reference proteome</keyword>
<organism evidence="1 2">
    <name type="scientific">Tagetes erecta</name>
    <name type="common">African marigold</name>
    <dbReference type="NCBI Taxonomy" id="13708"/>
    <lineage>
        <taxon>Eukaryota</taxon>
        <taxon>Viridiplantae</taxon>
        <taxon>Streptophyta</taxon>
        <taxon>Embryophyta</taxon>
        <taxon>Tracheophyta</taxon>
        <taxon>Spermatophyta</taxon>
        <taxon>Magnoliopsida</taxon>
        <taxon>eudicotyledons</taxon>
        <taxon>Gunneridae</taxon>
        <taxon>Pentapetalae</taxon>
        <taxon>asterids</taxon>
        <taxon>campanulids</taxon>
        <taxon>Asterales</taxon>
        <taxon>Asteraceae</taxon>
        <taxon>Asteroideae</taxon>
        <taxon>Heliantheae alliance</taxon>
        <taxon>Tageteae</taxon>
        <taxon>Tagetes</taxon>
    </lineage>
</organism>
<name>A0AAD8K3N7_TARER</name>
<accession>A0AAD8K3N7</accession>
<proteinExistence type="predicted"/>